<proteinExistence type="predicted"/>
<dbReference type="InParanoid" id="B9T921"/>
<gene>
    <name evidence="2" type="ORF">RCOM_0429540</name>
</gene>
<evidence type="ECO:0000313" key="2">
    <source>
        <dbReference type="EMBL" id="EEF27645.1"/>
    </source>
</evidence>
<dbReference type="Proteomes" id="UP000008311">
    <property type="component" value="Unassembled WGS sequence"/>
</dbReference>
<organism evidence="2 3">
    <name type="scientific">Ricinus communis</name>
    <name type="common">Castor bean</name>
    <dbReference type="NCBI Taxonomy" id="3988"/>
    <lineage>
        <taxon>Eukaryota</taxon>
        <taxon>Viridiplantae</taxon>
        <taxon>Streptophyta</taxon>
        <taxon>Embryophyta</taxon>
        <taxon>Tracheophyta</taxon>
        <taxon>Spermatophyta</taxon>
        <taxon>Magnoliopsida</taxon>
        <taxon>eudicotyledons</taxon>
        <taxon>Gunneridae</taxon>
        <taxon>Pentapetalae</taxon>
        <taxon>rosids</taxon>
        <taxon>fabids</taxon>
        <taxon>Malpighiales</taxon>
        <taxon>Euphorbiaceae</taxon>
        <taxon>Acalyphoideae</taxon>
        <taxon>Acalypheae</taxon>
        <taxon>Ricinus</taxon>
    </lineage>
</organism>
<name>B9T921_RICCO</name>
<dbReference type="AlphaFoldDB" id="B9T921"/>
<evidence type="ECO:0000256" key="1">
    <source>
        <dbReference type="SAM" id="MobiDB-lite"/>
    </source>
</evidence>
<reference evidence="3" key="1">
    <citation type="journal article" date="2010" name="Nat. Biotechnol.">
        <title>Draft genome sequence of the oilseed species Ricinus communis.</title>
        <authorList>
            <person name="Chan A.P."/>
            <person name="Crabtree J."/>
            <person name="Zhao Q."/>
            <person name="Lorenzi H."/>
            <person name="Orvis J."/>
            <person name="Puiu D."/>
            <person name="Melake-Berhan A."/>
            <person name="Jones K.M."/>
            <person name="Redman J."/>
            <person name="Chen G."/>
            <person name="Cahoon E.B."/>
            <person name="Gedil M."/>
            <person name="Stanke M."/>
            <person name="Haas B.J."/>
            <person name="Wortman J.R."/>
            <person name="Fraser-Liggett C.M."/>
            <person name="Ravel J."/>
            <person name="Rabinowicz P.D."/>
        </authorList>
    </citation>
    <scope>NUCLEOTIDE SEQUENCE [LARGE SCALE GENOMIC DNA]</scope>
    <source>
        <strain evidence="3">cv. Hale</strain>
    </source>
</reference>
<keyword evidence="3" id="KW-1185">Reference proteome</keyword>
<sequence>MAAARAPLVQPRCHPRHGIRSAVPRGDAPARRQRAPWRHAPACRAVSACLPCYRQRWTAPIAR</sequence>
<feature type="region of interest" description="Disordered" evidence="1">
    <location>
        <begin position="1"/>
        <end position="37"/>
    </location>
</feature>
<protein>
    <submittedName>
        <fullName evidence="2">Uncharacterized protein</fullName>
    </submittedName>
</protein>
<evidence type="ECO:0000313" key="3">
    <source>
        <dbReference type="Proteomes" id="UP000008311"/>
    </source>
</evidence>
<accession>B9T921</accession>
<dbReference type="EMBL" id="EQ975277">
    <property type="protein sequence ID" value="EEF27645.1"/>
    <property type="molecule type" value="Genomic_DNA"/>
</dbReference>